<evidence type="ECO:0000313" key="1">
    <source>
        <dbReference type="EMBL" id="CDW33488.1"/>
    </source>
</evidence>
<dbReference type="AlphaFoldDB" id="A0A0K2U5J6"/>
<name>A0A0K2U5J6_LEPSM</name>
<organism evidence="1">
    <name type="scientific">Lepeophtheirus salmonis</name>
    <name type="common">Salmon louse</name>
    <name type="synonym">Caligus salmonis</name>
    <dbReference type="NCBI Taxonomy" id="72036"/>
    <lineage>
        <taxon>Eukaryota</taxon>
        <taxon>Metazoa</taxon>
        <taxon>Ecdysozoa</taxon>
        <taxon>Arthropoda</taxon>
        <taxon>Crustacea</taxon>
        <taxon>Multicrustacea</taxon>
        <taxon>Hexanauplia</taxon>
        <taxon>Copepoda</taxon>
        <taxon>Siphonostomatoida</taxon>
        <taxon>Caligidae</taxon>
        <taxon>Lepeophtheirus</taxon>
    </lineage>
</organism>
<accession>A0A0K2U5J6</accession>
<sequence>IFDRGKLLRLQDNYIKSPYKYGAHFQIYRHSSINGKETLSYIRKNQTGARKSQIVQILK</sequence>
<feature type="non-terminal residue" evidence="1">
    <location>
        <position position="1"/>
    </location>
</feature>
<dbReference type="EMBL" id="HACA01016127">
    <property type="protein sequence ID" value="CDW33488.1"/>
    <property type="molecule type" value="Transcribed_RNA"/>
</dbReference>
<reference evidence="1" key="1">
    <citation type="submission" date="2014-05" db="EMBL/GenBank/DDBJ databases">
        <authorList>
            <person name="Chronopoulou M."/>
        </authorList>
    </citation>
    <scope>NUCLEOTIDE SEQUENCE</scope>
    <source>
        <tissue evidence="1">Whole organism</tissue>
    </source>
</reference>
<protein>
    <submittedName>
        <fullName evidence="1">Uncharacterized protein</fullName>
    </submittedName>
</protein>
<proteinExistence type="predicted"/>